<reference evidence="1 2" key="1">
    <citation type="submission" date="2019-07" db="EMBL/GenBank/DDBJ databases">
        <title>Cryptosporangium phraense sp. nov., isolated from plant litter.</title>
        <authorList>
            <person name="Suriyachadkun C."/>
        </authorList>
    </citation>
    <scope>NUCLEOTIDE SEQUENCE [LARGE SCALE GENOMIC DNA]</scope>
    <source>
        <strain evidence="1 2">A-T 5661</strain>
    </source>
</reference>
<accession>A0A545ATG8</accession>
<comment type="caution">
    <text evidence="1">The sequence shown here is derived from an EMBL/GenBank/DDBJ whole genome shotgun (WGS) entry which is preliminary data.</text>
</comment>
<gene>
    <name evidence="1" type="ORF">FL583_13470</name>
</gene>
<sequence>MGVLHFVAPKPFTRIVPRALPNPEALVAISGAAELACAALVAVPRTRRVGGLAAAALFVGVFPANCQMALDARSGTAKAIAYGRLPFQIPLVAWALSVSRR</sequence>
<name>A0A545ATG8_9ACTN</name>
<organism evidence="1 2">
    <name type="scientific">Cryptosporangium phraense</name>
    <dbReference type="NCBI Taxonomy" id="2593070"/>
    <lineage>
        <taxon>Bacteria</taxon>
        <taxon>Bacillati</taxon>
        <taxon>Actinomycetota</taxon>
        <taxon>Actinomycetes</taxon>
        <taxon>Cryptosporangiales</taxon>
        <taxon>Cryptosporangiaceae</taxon>
        <taxon>Cryptosporangium</taxon>
    </lineage>
</organism>
<protein>
    <recommendedName>
        <fullName evidence="3">DoxX family protein</fullName>
    </recommendedName>
</protein>
<evidence type="ECO:0000313" key="2">
    <source>
        <dbReference type="Proteomes" id="UP000317982"/>
    </source>
</evidence>
<dbReference type="PANTHER" id="PTHR36974:SF1">
    <property type="entry name" value="DOXX FAMILY MEMBRANE PROTEIN"/>
    <property type="match status" value="1"/>
</dbReference>
<dbReference type="Proteomes" id="UP000317982">
    <property type="component" value="Unassembled WGS sequence"/>
</dbReference>
<dbReference type="OrthoDB" id="3267646at2"/>
<dbReference type="AlphaFoldDB" id="A0A545ATG8"/>
<evidence type="ECO:0000313" key="1">
    <source>
        <dbReference type="EMBL" id="TQS44624.1"/>
    </source>
</evidence>
<keyword evidence="2" id="KW-1185">Reference proteome</keyword>
<dbReference type="InParanoid" id="A0A545ATG8"/>
<proteinExistence type="predicted"/>
<dbReference type="PANTHER" id="PTHR36974">
    <property type="entry name" value="MEMBRANE PROTEIN-RELATED"/>
    <property type="match status" value="1"/>
</dbReference>
<evidence type="ECO:0008006" key="3">
    <source>
        <dbReference type="Google" id="ProtNLM"/>
    </source>
</evidence>
<dbReference type="EMBL" id="VIRS01000008">
    <property type="protein sequence ID" value="TQS44624.1"/>
    <property type="molecule type" value="Genomic_DNA"/>
</dbReference>